<evidence type="ECO:0000256" key="4">
    <source>
        <dbReference type="ARBA" id="ARBA00022475"/>
    </source>
</evidence>
<dbReference type="EMBL" id="JADIMM010000071">
    <property type="protein sequence ID" value="MBO8457664.1"/>
    <property type="molecule type" value="Genomic_DNA"/>
</dbReference>
<dbReference type="GO" id="GO:0055085">
    <property type="term" value="P:transmembrane transport"/>
    <property type="evidence" value="ECO:0007669"/>
    <property type="project" value="InterPro"/>
</dbReference>
<keyword evidence="6 8" id="KW-1133">Transmembrane helix</keyword>
<dbReference type="PROSITE" id="PS50928">
    <property type="entry name" value="ABC_TM1"/>
    <property type="match status" value="1"/>
</dbReference>
<evidence type="ECO:0000256" key="3">
    <source>
        <dbReference type="ARBA" id="ARBA00022448"/>
    </source>
</evidence>
<evidence type="ECO:0000256" key="7">
    <source>
        <dbReference type="ARBA" id="ARBA00023136"/>
    </source>
</evidence>
<reference evidence="10" key="1">
    <citation type="submission" date="2020-10" db="EMBL/GenBank/DDBJ databases">
        <authorList>
            <person name="Gilroy R."/>
        </authorList>
    </citation>
    <scope>NUCLEOTIDE SEQUENCE</scope>
    <source>
        <strain evidence="10">10532</strain>
    </source>
</reference>
<name>A0A9D9HP80_9SPIR</name>
<gene>
    <name evidence="10" type="ORF">IAA81_05485</name>
</gene>
<comment type="subcellular location">
    <subcellularLocation>
        <location evidence="1 8">Cell membrane</location>
        <topology evidence="1 8">Multi-pass membrane protein</topology>
    </subcellularLocation>
</comment>
<evidence type="ECO:0000313" key="10">
    <source>
        <dbReference type="EMBL" id="MBO8457664.1"/>
    </source>
</evidence>
<feature type="transmembrane region" description="Helical" evidence="8">
    <location>
        <begin position="219"/>
        <end position="238"/>
    </location>
</feature>
<comment type="caution">
    <text evidence="10">The sequence shown here is derived from an EMBL/GenBank/DDBJ whole genome shotgun (WGS) entry which is preliminary data.</text>
</comment>
<dbReference type="Pfam" id="PF00528">
    <property type="entry name" value="BPD_transp_1"/>
    <property type="match status" value="1"/>
</dbReference>
<dbReference type="SUPFAM" id="SSF161098">
    <property type="entry name" value="MetI-like"/>
    <property type="match status" value="1"/>
</dbReference>
<dbReference type="InterPro" id="IPR051789">
    <property type="entry name" value="Bact_Polyamine_Transport"/>
</dbReference>
<proteinExistence type="inferred from homology"/>
<evidence type="ECO:0000256" key="8">
    <source>
        <dbReference type="RuleBase" id="RU363032"/>
    </source>
</evidence>
<dbReference type="Proteomes" id="UP000823638">
    <property type="component" value="Unassembled WGS sequence"/>
</dbReference>
<keyword evidence="5 8" id="KW-0812">Transmembrane</keyword>
<evidence type="ECO:0000259" key="9">
    <source>
        <dbReference type="PROSITE" id="PS50928"/>
    </source>
</evidence>
<dbReference type="GO" id="GO:0005886">
    <property type="term" value="C:plasma membrane"/>
    <property type="evidence" value="ECO:0007669"/>
    <property type="project" value="UniProtKB-SubCell"/>
</dbReference>
<dbReference type="InterPro" id="IPR035906">
    <property type="entry name" value="MetI-like_sf"/>
</dbReference>
<feature type="domain" description="ABC transmembrane type-1" evidence="9">
    <location>
        <begin position="50"/>
        <end position="238"/>
    </location>
</feature>
<keyword evidence="7 8" id="KW-0472">Membrane</keyword>
<feature type="transmembrane region" description="Helical" evidence="8">
    <location>
        <begin position="54"/>
        <end position="78"/>
    </location>
</feature>
<feature type="transmembrane region" description="Helical" evidence="8">
    <location>
        <begin position="90"/>
        <end position="112"/>
    </location>
</feature>
<keyword evidence="3 8" id="KW-0813">Transport</keyword>
<sequence>MVLVFVFLFLPLIVVVAKSFNDNRGVEWTEFSLRWYRELLFNSETLWISVKNSLIVALVSSILATLLGTFAAIGVSWFRFRGKNLIHGMIFLPMVLPEVILGTSLLLFFTAINIEGGLFTITVAHVTFNLPFVFLMVMARLDEFDYSIVEASRDLGATEFQSMFRVILPSISPGIISGFLMAVTMSLEDYVITYLVSGKGSTTLPLYVFSTIRYGVSPVLNAFSFVLILATVFVVLALRKFLKMIAAAK</sequence>
<dbReference type="PANTHER" id="PTHR43848:SF2">
    <property type="entry name" value="PUTRESCINE TRANSPORT SYSTEM PERMEASE PROTEIN POTI"/>
    <property type="match status" value="1"/>
</dbReference>
<feature type="transmembrane region" description="Helical" evidence="8">
    <location>
        <begin position="118"/>
        <end position="141"/>
    </location>
</feature>
<evidence type="ECO:0000256" key="5">
    <source>
        <dbReference type="ARBA" id="ARBA00022692"/>
    </source>
</evidence>
<protein>
    <submittedName>
        <fullName evidence="10">ABC transporter permease</fullName>
    </submittedName>
</protein>
<dbReference type="AlphaFoldDB" id="A0A9D9HP80"/>
<feature type="transmembrane region" description="Helical" evidence="8">
    <location>
        <begin position="162"/>
        <end position="187"/>
    </location>
</feature>
<comment type="similarity">
    <text evidence="2">Belongs to the binding-protein-dependent transport system permease family. CysTW subfamily.</text>
</comment>
<dbReference type="CDD" id="cd06261">
    <property type="entry name" value="TM_PBP2"/>
    <property type="match status" value="1"/>
</dbReference>
<evidence type="ECO:0000256" key="6">
    <source>
        <dbReference type="ARBA" id="ARBA00022989"/>
    </source>
</evidence>
<evidence type="ECO:0000256" key="1">
    <source>
        <dbReference type="ARBA" id="ARBA00004651"/>
    </source>
</evidence>
<accession>A0A9D9HP80</accession>
<keyword evidence="4" id="KW-1003">Cell membrane</keyword>
<organism evidence="10 11">
    <name type="scientific">Candidatus Gallitreponema excrementavium</name>
    <dbReference type="NCBI Taxonomy" id="2840840"/>
    <lineage>
        <taxon>Bacteria</taxon>
        <taxon>Pseudomonadati</taxon>
        <taxon>Spirochaetota</taxon>
        <taxon>Spirochaetia</taxon>
        <taxon>Spirochaetales</taxon>
        <taxon>Candidatus Gallitreponema</taxon>
    </lineage>
</organism>
<evidence type="ECO:0000256" key="2">
    <source>
        <dbReference type="ARBA" id="ARBA00007069"/>
    </source>
</evidence>
<reference evidence="10" key="2">
    <citation type="journal article" date="2021" name="PeerJ">
        <title>Extensive microbial diversity within the chicken gut microbiome revealed by metagenomics and culture.</title>
        <authorList>
            <person name="Gilroy R."/>
            <person name="Ravi A."/>
            <person name="Getino M."/>
            <person name="Pursley I."/>
            <person name="Horton D.L."/>
            <person name="Alikhan N.F."/>
            <person name="Baker D."/>
            <person name="Gharbi K."/>
            <person name="Hall N."/>
            <person name="Watson M."/>
            <person name="Adriaenssens E.M."/>
            <person name="Foster-Nyarko E."/>
            <person name="Jarju S."/>
            <person name="Secka A."/>
            <person name="Antonio M."/>
            <person name="Oren A."/>
            <person name="Chaudhuri R.R."/>
            <person name="La Ragione R."/>
            <person name="Hildebrand F."/>
            <person name="Pallen M.J."/>
        </authorList>
    </citation>
    <scope>NUCLEOTIDE SEQUENCE</scope>
    <source>
        <strain evidence="10">10532</strain>
    </source>
</reference>
<dbReference type="Gene3D" id="1.10.3720.10">
    <property type="entry name" value="MetI-like"/>
    <property type="match status" value="1"/>
</dbReference>
<dbReference type="InterPro" id="IPR000515">
    <property type="entry name" value="MetI-like"/>
</dbReference>
<evidence type="ECO:0000313" key="11">
    <source>
        <dbReference type="Proteomes" id="UP000823638"/>
    </source>
</evidence>
<dbReference type="PANTHER" id="PTHR43848">
    <property type="entry name" value="PUTRESCINE TRANSPORT SYSTEM PERMEASE PROTEIN POTI"/>
    <property type="match status" value="1"/>
</dbReference>